<feature type="region of interest" description="Disordered" evidence="1">
    <location>
        <begin position="469"/>
        <end position="494"/>
    </location>
</feature>
<proteinExistence type="predicted"/>
<evidence type="ECO:0000256" key="1">
    <source>
        <dbReference type="SAM" id="MobiDB-lite"/>
    </source>
</evidence>
<keyword evidence="4" id="KW-1185">Reference proteome</keyword>
<feature type="signal peptide" evidence="2">
    <location>
        <begin position="1"/>
        <end position="21"/>
    </location>
</feature>
<accession>A0ABS9CA69</accession>
<dbReference type="EMBL" id="JACSGT010000002">
    <property type="protein sequence ID" value="MCF2220648.1"/>
    <property type="molecule type" value="Genomic_DNA"/>
</dbReference>
<dbReference type="Proteomes" id="UP001430374">
    <property type="component" value="Unassembled WGS sequence"/>
</dbReference>
<dbReference type="RefSeq" id="WP_235132065.1">
    <property type="nucleotide sequence ID" value="NZ_JACSGT010000002.1"/>
</dbReference>
<gene>
    <name evidence="3" type="ORF">H9Q08_15275</name>
</gene>
<name>A0ABS9CA69_9FLAO</name>
<protein>
    <submittedName>
        <fullName evidence="3">Uncharacterized protein</fullName>
    </submittedName>
</protein>
<keyword evidence="2" id="KW-0732">Signal</keyword>
<sequence>MKKFILPIILVSSAFLMKAKAQVGVNTDTPTSTFDVVAKNATGSTTNVDGLLVPRVDRQRALSMTGIPTSTLIYVNSIATGTQTGIAANIDDVGYYYFDGSVWSKLISKDWKLNGNAGTNPAGGNSSGTDFLGTTDDTDFQIRVGATQKDVMRVKGANGHVQLGNWLDLSSSPNLPNADRFLVGGAYATYPSSTLIANNFSASDISGTGTANFRSAAYVNASSSLPFFSNYFHTQFNNGYTGTISGSIGQIRLDGIGATYTVPGGNFIAGNQFVVTTGGSSTVTTTAGTVANIGSLALSTGSTINGSAYGILGRTSTSGTYNGAVAGVRGSIEAATATYNSTVSAVQGSITTGTLNGNVIGVDSNITGGTIGGSAIGLRSNVTAASANGYGLYIEDVAGTNQYGVYQAGINDNNYFGGNTKIGTTGTATNTLHVAAAANPLRLEGLQTTTTNTNVLTVDGTGVVSQQALPGTSSTTVTQTYDKSDGSATTSNSFPSGGTLVTISNTSSTFSLPTSKTVFISMNVGLDDYTAAAAGKPYYRFEIYIDGVASGIFTALQESGGNVNVTTGASTQNVESVGASMNFSISGVKQLSAGSHTIDLRGKVSFANGLGGNADIRLIAFNGVYTYFN</sequence>
<evidence type="ECO:0000313" key="3">
    <source>
        <dbReference type="EMBL" id="MCF2220648.1"/>
    </source>
</evidence>
<evidence type="ECO:0000313" key="4">
    <source>
        <dbReference type="Proteomes" id="UP001430374"/>
    </source>
</evidence>
<evidence type="ECO:0000256" key="2">
    <source>
        <dbReference type="SAM" id="SignalP"/>
    </source>
</evidence>
<reference evidence="3" key="1">
    <citation type="submission" date="2021-08" db="EMBL/GenBank/DDBJ databases">
        <title>Complete genome sequence of Chryseobacterium sp strain PS-8.</title>
        <authorList>
            <person name="Das S.K."/>
        </authorList>
    </citation>
    <scope>NUCLEOTIDE SEQUENCE</scope>
    <source>
        <strain evidence="3">PS-8</strain>
    </source>
</reference>
<comment type="caution">
    <text evidence="3">The sequence shown here is derived from an EMBL/GenBank/DDBJ whole genome shotgun (WGS) entry which is preliminary data.</text>
</comment>
<feature type="chain" id="PRO_5045051107" evidence="2">
    <location>
        <begin position="22"/>
        <end position="629"/>
    </location>
</feature>
<organism evidence="3 4">
    <name type="scientific">Chryseobacterium indicum</name>
    <dbReference type="NCBI Taxonomy" id="2766954"/>
    <lineage>
        <taxon>Bacteria</taxon>
        <taxon>Pseudomonadati</taxon>
        <taxon>Bacteroidota</taxon>
        <taxon>Flavobacteriia</taxon>
        <taxon>Flavobacteriales</taxon>
        <taxon>Weeksellaceae</taxon>
        <taxon>Chryseobacterium group</taxon>
        <taxon>Chryseobacterium</taxon>
    </lineage>
</organism>